<dbReference type="InterPro" id="IPR058625">
    <property type="entry name" value="MdtA-like_BSH"/>
</dbReference>
<evidence type="ECO:0000256" key="3">
    <source>
        <dbReference type="ARBA" id="ARBA00022475"/>
    </source>
</evidence>
<keyword evidence="3" id="KW-1003">Cell membrane</keyword>
<dbReference type="RefSeq" id="WP_167017021.1">
    <property type="nucleotide sequence ID" value="NZ_VWXF01000009.1"/>
</dbReference>
<dbReference type="SUPFAM" id="SSF111369">
    <property type="entry name" value="HlyD-like secretion proteins"/>
    <property type="match status" value="1"/>
</dbReference>
<evidence type="ECO:0000313" key="9">
    <source>
        <dbReference type="EMBL" id="NIF23632.1"/>
    </source>
</evidence>
<comment type="similarity">
    <text evidence="2">Belongs to the membrane fusion protein (MFP) (TC 8.A.1) family.</text>
</comment>
<dbReference type="PANTHER" id="PTHR30469:SF36">
    <property type="entry name" value="BLL3903 PROTEIN"/>
    <property type="match status" value="1"/>
</dbReference>
<feature type="domain" description="Multidrug resistance protein MdtA-like beta-barrel" evidence="8">
    <location>
        <begin position="214"/>
        <end position="294"/>
    </location>
</feature>
<feature type="domain" description="Multidrug resistance protein MdtA-like barrel-sandwich hybrid" evidence="7">
    <location>
        <begin position="67"/>
        <end position="209"/>
    </location>
</feature>
<gene>
    <name evidence="9" type="ORF">F3J40_18805</name>
</gene>
<dbReference type="Gene3D" id="2.40.30.170">
    <property type="match status" value="1"/>
</dbReference>
<keyword evidence="10" id="KW-1185">Reference proteome</keyword>
<dbReference type="Pfam" id="PF25917">
    <property type="entry name" value="BSH_RND"/>
    <property type="match status" value="1"/>
</dbReference>
<evidence type="ECO:0000256" key="2">
    <source>
        <dbReference type="ARBA" id="ARBA00009477"/>
    </source>
</evidence>
<dbReference type="Proteomes" id="UP001515683">
    <property type="component" value="Unassembled WGS sequence"/>
</dbReference>
<evidence type="ECO:0000256" key="5">
    <source>
        <dbReference type="ARBA" id="ARBA00023136"/>
    </source>
</evidence>
<dbReference type="InterPro" id="IPR006143">
    <property type="entry name" value="RND_pump_MFP"/>
</dbReference>
<evidence type="ECO:0000259" key="8">
    <source>
        <dbReference type="Pfam" id="PF25944"/>
    </source>
</evidence>
<sequence length="316" mass="33535">MTLLRSRPSLVIGLILGAGLLSYFLFRQNSSAASVQKATEPLVSLSQAEMKSVPLRLSTQGHVVSLNQVDIQSQVTGTVASVAFKEGDFVKQGQLLFTLDDSTQQASLRHAVAALAESHSALTKAQNDVARGRSLKAKNYISASDWDTLISTQQQYAAQSSAAQQDIETARVQLGYTKIYAPVSGKTGALNVHIGSLVQLGSSSPMVSINQFDPVGVSFTLPEASLNAVLSAQSQGPVTVWVKNARGEKVAGQLDFINNTVSTNTGTMAFKARFSNADHLLWPGAYEDITVDAGSQSAVVLPPADLMPYSAVTHAR</sequence>
<dbReference type="EMBL" id="VWXF01000009">
    <property type="protein sequence ID" value="NIF23632.1"/>
    <property type="molecule type" value="Genomic_DNA"/>
</dbReference>
<organism evidence="9 10">
    <name type="scientific">Candidatus Pantoea multigeneris</name>
    <dbReference type="NCBI Taxonomy" id="2608357"/>
    <lineage>
        <taxon>Bacteria</taxon>
        <taxon>Pseudomonadati</taxon>
        <taxon>Pseudomonadota</taxon>
        <taxon>Gammaproteobacteria</taxon>
        <taxon>Enterobacterales</taxon>
        <taxon>Erwiniaceae</taxon>
        <taxon>Pantoea</taxon>
    </lineage>
</organism>
<accession>A0ABX0RE47</accession>
<dbReference type="InterPro" id="IPR058626">
    <property type="entry name" value="MdtA-like_b-barrel"/>
</dbReference>
<evidence type="ECO:0000256" key="1">
    <source>
        <dbReference type="ARBA" id="ARBA00004236"/>
    </source>
</evidence>
<comment type="caution">
    <text evidence="9">The sequence shown here is derived from an EMBL/GenBank/DDBJ whole genome shotgun (WGS) entry which is preliminary data.</text>
</comment>
<name>A0ABX0RE47_9GAMM</name>
<protein>
    <submittedName>
        <fullName evidence="9">Efflux RND transporter periplasmic adaptor subunit</fullName>
    </submittedName>
</protein>
<keyword evidence="5" id="KW-0472">Membrane</keyword>
<dbReference type="Pfam" id="PF25876">
    <property type="entry name" value="HH_MFP_RND"/>
    <property type="match status" value="1"/>
</dbReference>
<evidence type="ECO:0000259" key="6">
    <source>
        <dbReference type="Pfam" id="PF25876"/>
    </source>
</evidence>
<proteinExistence type="inferred from homology"/>
<evidence type="ECO:0000256" key="4">
    <source>
        <dbReference type="ARBA" id="ARBA00022519"/>
    </source>
</evidence>
<dbReference type="NCBIfam" id="TIGR01730">
    <property type="entry name" value="RND_mfp"/>
    <property type="match status" value="1"/>
</dbReference>
<evidence type="ECO:0000313" key="10">
    <source>
        <dbReference type="Proteomes" id="UP001515683"/>
    </source>
</evidence>
<keyword evidence="4" id="KW-0997">Cell inner membrane</keyword>
<dbReference type="InterPro" id="IPR058624">
    <property type="entry name" value="MdtA-like_HH"/>
</dbReference>
<dbReference type="PANTHER" id="PTHR30469">
    <property type="entry name" value="MULTIDRUG RESISTANCE PROTEIN MDTA"/>
    <property type="match status" value="1"/>
</dbReference>
<evidence type="ECO:0000259" key="7">
    <source>
        <dbReference type="Pfam" id="PF25917"/>
    </source>
</evidence>
<dbReference type="Gene3D" id="1.10.287.470">
    <property type="entry name" value="Helix hairpin bin"/>
    <property type="match status" value="1"/>
</dbReference>
<dbReference type="Pfam" id="PF25944">
    <property type="entry name" value="Beta-barrel_RND"/>
    <property type="match status" value="1"/>
</dbReference>
<feature type="domain" description="Multidrug resistance protein MdtA-like alpha-helical hairpin" evidence="6">
    <location>
        <begin position="109"/>
        <end position="177"/>
    </location>
</feature>
<comment type="subcellular location">
    <subcellularLocation>
        <location evidence="1">Cell membrane</location>
    </subcellularLocation>
</comment>
<reference evidence="9 10" key="1">
    <citation type="journal article" date="2019" name="bioRxiv">
        <title>Bacteria contribute to plant secondary compound degradation in a generalist herbivore system.</title>
        <authorList>
            <person name="Francoeur C.B."/>
            <person name="Khadempour L."/>
            <person name="Moreira-Soto R.D."/>
            <person name="Gotting K."/>
            <person name="Book A.J."/>
            <person name="Pinto-Tomas A.A."/>
            <person name="Keefover-Ring K."/>
            <person name="Currie C.R."/>
        </authorList>
    </citation>
    <scope>NUCLEOTIDE SEQUENCE [LARGE SCALE GENOMIC DNA]</scope>
    <source>
        <strain evidence="9">Acro-835</strain>
    </source>
</reference>
<dbReference type="Gene3D" id="2.40.50.100">
    <property type="match status" value="1"/>
</dbReference>